<dbReference type="EMBL" id="BMYM01000002">
    <property type="protein sequence ID" value="GHD36204.1"/>
    <property type="molecule type" value="Genomic_DNA"/>
</dbReference>
<keyword evidence="2" id="KW-1185">Reference proteome</keyword>
<reference evidence="1" key="1">
    <citation type="journal article" date="2014" name="Int. J. Syst. Evol. Microbiol.">
        <title>Complete genome sequence of Corynebacterium casei LMG S-19264T (=DSM 44701T), isolated from a smear-ripened cheese.</title>
        <authorList>
            <consortium name="US DOE Joint Genome Institute (JGI-PGF)"/>
            <person name="Walter F."/>
            <person name="Albersmeier A."/>
            <person name="Kalinowski J."/>
            <person name="Ruckert C."/>
        </authorList>
    </citation>
    <scope>NUCLEOTIDE SEQUENCE</scope>
    <source>
        <strain evidence="1">KCTC 23430</strain>
    </source>
</reference>
<evidence type="ECO:0000313" key="1">
    <source>
        <dbReference type="EMBL" id="GHD36204.1"/>
    </source>
</evidence>
<sequence>MSTHYFHSIPFGAMILLIGCGSSGGDSDANTAAMISSTLTNDFGTDVSAGRDVDEGDATTSSDAIPRLSIAISADATGDVTSQANGYTCSFEEGACTFDAIAGGGEVFIAHPRSNSVLSHWKGCDADVLATSVGAPAMTGCTHLSGSGMSGNSLIGGN</sequence>
<dbReference type="RefSeq" id="WP_189478054.1">
    <property type="nucleotide sequence ID" value="NZ_BMYM01000002.1"/>
</dbReference>
<organism evidence="1 2">
    <name type="scientific">Parahalioglobus pacificus</name>
    <dbReference type="NCBI Taxonomy" id="930806"/>
    <lineage>
        <taxon>Bacteria</taxon>
        <taxon>Pseudomonadati</taxon>
        <taxon>Pseudomonadota</taxon>
        <taxon>Gammaproteobacteria</taxon>
        <taxon>Cellvibrionales</taxon>
        <taxon>Halieaceae</taxon>
        <taxon>Parahalioglobus</taxon>
    </lineage>
</organism>
<accession>A0A918XKN0</accession>
<protein>
    <submittedName>
        <fullName evidence="1">Uncharacterized protein</fullName>
    </submittedName>
</protein>
<reference evidence="1" key="2">
    <citation type="submission" date="2020-09" db="EMBL/GenBank/DDBJ databases">
        <authorList>
            <person name="Sun Q."/>
            <person name="Kim S."/>
        </authorList>
    </citation>
    <scope>NUCLEOTIDE SEQUENCE</scope>
    <source>
        <strain evidence="1">KCTC 23430</strain>
    </source>
</reference>
<comment type="caution">
    <text evidence="1">The sequence shown here is derived from an EMBL/GenBank/DDBJ whole genome shotgun (WGS) entry which is preliminary data.</text>
</comment>
<name>A0A918XKN0_9GAMM</name>
<proteinExistence type="predicted"/>
<dbReference type="Proteomes" id="UP000644693">
    <property type="component" value="Unassembled WGS sequence"/>
</dbReference>
<gene>
    <name evidence="1" type="ORF">GCM10007053_24350</name>
</gene>
<evidence type="ECO:0000313" key="2">
    <source>
        <dbReference type="Proteomes" id="UP000644693"/>
    </source>
</evidence>
<dbReference type="AlphaFoldDB" id="A0A918XKN0"/>